<proteinExistence type="predicted"/>
<protein>
    <recommendedName>
        <fullName evidence="4">Pherophorin domain-containing protein</fullName>
    </recommendedName>
</protein>
<evidence type="ECO:0000313" key="2">
    <source>
        <dbReference type="EMBL" id="GAQ77605.1"/>
    </source>
</evidence>
<feature type="signal peptide" evidence="1">
    <location>
        <begin position="1"/>
        <end position="28"/>
    </location>
</feature>
<evidence type="ECO:0000256" key="1">
    <source>
        <dbReference type="SAM" id="SignalP"/>
    </source>
</evidence>
<name>A0A0U9HR27_KLENI</name>
<evidence type="ECO:0008006" key="4">
    <source>
        <dbReference type="Google" id="ProtNLM"/>
    </source>
</evidence>
<feature type="chain" id="PRO_5006865054" description="Pherophorin domain-containing protein" evidence="1">
    <location>
        <begin position="29"/>
        <end position="286"/>
    </location>
</feature>
<dbReference type="EMBL" id="DF236950">
    <property type="protein sequence ID" value="GAQ77605.1"/>
    <property type="molecule type" value="Genomic_DNA"/>
</dbReference>
<gene>
    <name evidence="2" type="ORF">KFL_000010540</name>
</gene>
<dbReference type="OrthoDB" id="2013362at2759"/>
<sequence length="286" mass="30837">MAGPWRFRAAPLALALILAVFWAPGISANRRLLHGTTQQSSTCSCGQPMDQCDFYMDGYKDKCPVITFGPGSWDMSCSVMSSCCSGDSSVSCGNQFYANRNHIASRTVQGAAQSFEGLCIKLVLTQVELAPNDFNLNQGDGNKQYPEERRCVIFQTACASSYSPPSYTPPSYSPPSYSPPSYSPPSYSPPSYSPPLTVPFLLSPFLLAPSYSPPLTPPFLFAPVSAPPFLLPAVLHPPIVPFQQLSPVPVPPLLFPPKALLASVLLPKTEAPSAQPYSVRVASRLQ</sequence>
<keyword evidence="3" id="KW-1185">Reference proteome</keyword>
<dbReference type="AlphaFoldDB" id="A0A0U9HR27"/>
<keyword evidence="1" id="KW-0732">Signal</keyword>
<reference evidence="2 3" key="1">
    <citation type="journal article" date="2014" name="Nat. Commun.">
        <title>Klebsormidium flaccidum genome reveals primary factors for plant terrestrial adaptation.</title>
        <authorList>
            <person name="Hori K."/>
            <person name="Maruyama F."/>
            <person name="Fujisawa T."/>
            <person name="Togashi T."/>
            <person name="Yamamoto N."/>
            <person name="Seo M."/>
            <person name="Sato S."/>
            <person name="Yamada T."/>
            <person name="Mori H."/>
            <person name="Tajima N."/>
            <person name="Moriyama T."/>
            <person name="Ikeuchi M."/>
            <person name="Watanabe M."/>
            <person name="Wada H."/>
            <person name="Kobayashi K."/>
            <person name="Saito M."/>
            <person name="Masuda T."/>
            <person name="Sasaki-Sekimoto Y."/>
            <person name="Mashiguchi K."/>
            <person name="Awai K."/>
            <person name="Shimojima M."/>
            <person name="Masuda S."/>
            <person name="Iwai M."/>
            <person name="Nobusawa T."/>
            <person name="Narise T."/>
            <person name="Kondo S."/>
            <person name="Saito H."/>
            <person name="Sato R."/>
            <person name="Murakawa M."/>
            <person name="Ihara Y."/>
            <person name="Oshima-Yamada Y."/>
            <person name="Ohtaka K."/>
            <person name="Satoh M."/>
            <person name="Sonobe K."/>
            <person name="Ishii M."/>
            <person name="Ohtani R."/>
            <person name="Kanamori-Sato M."/>
            <person name="Honoki R."/>
            <person name="Miyazaki D."/>
            <person name="Mochizuki H."/>
            <person name="Umetsu J."/>
            <person name="Higashi K."/>
            <person name="Shibata D."/>
            <person name="Kamiya Y."/>
            <person name="Sato N."/>
            <person name="Nakamura Y."/>
            <person name="Tabata S."/>
            <person name="Ida S."/>
            <person name="Kurokawa K."/>
            <person name="Ohta H."/>
        </authorList>
    </citation>
    <scope>NUCLEOTIDE SEQUENCE [LARGE SCALE GENOMIC DNA]</scope>
    <source>
        <strain evidence="2 3">NIES-2285</strain>
    </source>
</reference>
<organism evidence="2 3">
    <name type="scientific">Klebsormidium nitens</name>
    <name type="common">Green alga</name>
    <name type="synonym">Ulothrix nitens</name>
    <dbReference type="NCBI Taxonomy" id="105231"/>
    <lineage>
        <taxon>Eukaryota</taxon>
        <taxon>Viridiplantae</taxon>
        <taxon>Streptophyta</taxon>
        <taxon>Klebsormidiophyceae</taxon>
        <taxon>Klebsormidiales</taxon>
        <taxon>Klebsormidiaceae</taxon>
        <taxon>Klebsormidium</taxon>
    </lineage>
</organism>
<evidence type="ECO:0000313" key="3">
    <source>
        <dbReference type="Proteomes" id="UP000054558"/>
    </source>
</evidence>
<accession>A0A0U9HR27</accession>
<dbReference type="Proteomes" id="UP000054558">
    <property type="component" value="Unassembled WGS sequence"/>
</dbReference>
<dbReference type="OMA" id="QSHRWIR"/>